<keyword evidence="4" id="KW-1185">Reference proteome</keyword>
<sequence length="204" mass="20156">MVASALLVAGPAFAAPVPPADPTCSADPSVPSGTTGGENQEGTTGSGSGAAPCEQPGEDSGTGGNTDDPATEKPQTPGTDGAPGAAPGAQTQSGPSAGNRRLPGQGQQSPAATKKQQRTGDQNCPDFANQREAQQYFESIGGSATNNADRLDANHNGIACEDYFDDGDNQNAAVTSTGDDGSEAKTSGDQVTEVPEGSAQTGGF</sequence>
<feature type="compositionally biased region" description="Polar residues" evidence="1">
    <location>
        <begin position="169"/>
        <end position="190"/>
    </location>
</feature>
<feature type="compositionally biased region" description="Polar residues" evidence="1">
    <location>
        <begin position="131"/>
        <end position="148"/>
    </location>
</feature>
<dbReference type="EMBL" id="JASVWF010000009">
    <property type="protein sequence ID" value="MDL5160173.1"/>
    <property type="molecule type" value="Genomic_DNA"/>
</dbReference>
<evidence type="ECO:0000259" key="2">
    <source>
        <dbReference type="Pfam" id="PF05901"/>
    </source>
</evidence>
<proteinExistence type="predicted"/>
<gene>
    <name evidence="3" type="ORF">QRT03_29680</name>
</gene>
<dbReference type="Pfam" id="PF05901">
    <property type="entry name" value="Excalibur"/>
    <property type="match status" value="1"/>
</dbReference>
<feature type="region of interest" description="Disordered" evidence="1">
    <location>
        <begin position="1"/>
        <end position="204"/>
    </location>
</feature>
<dbReference type="InterPro" id="IPR008613">
    <property type="entry name" value="Excalibur_Ca-bd_domain"/>
</dbReference>
<protein>
    <submittedName>
        <fullName evidence="3">Excalibur calcium-binding domain-containing protein</fullName>
    </submittedName>
</protein>
<evidence type="ECO:0000313" key="4">
    <source>
        <dbReference type="Proteomes" id="UP001231924"/>
    </source>
</evidence>
<reference evidence="3 4" key="1">
    <citation type="submission" date="2023-06" db="EMBL/GenBank/DDBJ databases">
        <title>Actinomycetospora Odt1-22.</title>
        <authorList>
            <person name="Supong K."/>
        </authorList>
    </citation>
    <scope>NUCLEOTIDE SEQUENCE [LARGE SCALE GENOMIC DNA]</scope>
    <source>
        <strain evidence="3 4">Odt1-22</strain>
    </source>
</reference>
<evidence type="ECO:0000313" key="3">
    <source>
        <dbReference type="EMBL" id="MDL5160173.1"/>
    </source>
</evidence>
<evidence type="ECO:0000256" key="1">
    <source>
        <dbReference type="SAM" id="MobiDB-lite"/>
    </source>
</evidence>
<feature type="compositionally biased region" description="Low complexity" evidence="1">
    <location>
        <begin position="74"/>
        <end position="95"/>
    </location>
</feature>
<dbReference type="Proteomes" id="UP001231924">
    <property type="component" value="Unassembled WGS sequence"/>
</dbReference>
<accession>A0ABT7MHL5</accession>
<comment type="caution">
    <text evidence="3">The sequence shown here is derived from an EMBL/GenBank/DDBJ whole genome shotgun (WGS) entry which is preliminary data.</text>
</comment>
<feature type="compositionally biased region" description="Low complexity" evidence="1">
    <location>
        <begin position="1"/>
        <end position="15"/>
    </location>
</feature>
<dbReference type="RefSeq" id="WP_286056778.1">
    <property type="nucleotide sequence ID" value="NZ_JASVWF010000009.1"/>
</dbReference>
<feature type="domain" description="Excalibur calcium-binding" evidence="2">
    <location>
        <begin position="122"/>
        <end position="161"/>
    </location>
</feature>
<name>A0ABT7MHL5_9PSEU</name>
<organism evidence="3 4">
    <name type="scientific">Actinomycetospora termitidis</name>
    <dbReference type="NCBI Taxonomy" id="3053470"/>
    <lineage>
        <taxon>Bacteria</taxon>
        <taxon>Bacillati</taxon>
        <taxon>Actinomycetota</taxon>
        <taxon>Actinomycetes</taxon>
        <taxon>Pseudonocardiales</taxon>
        <taxon>Pseudonocardiaceae</taxon>
        <taxon>Actinomycetospora</taxon>
    </lineage>
</organism>